<evidence type="ECO:0000313" key="2">
    <source>
        <dbReference type="EMBL" id="KXL54170.1"/>
    </source>
</evidence>
<dbReference type="GO" id="GO:0006799">
    <property type="term" value="P:polyphosphate biosynthetic process"/>
    <property type="evidence" value="ECO:0007669"/>
    <property type="project" value="UniProtKB-ARBA"/>
</dbReference>
<dbReference type="PATRIC" id="fig|36847.3.peg.340"/>
<evidence type="ECO:0000313" key="4">
    <source>
        <dbReference type="Proteomes" id="UP000070539"/>
    </source>
</evidence>
<gene>
    <name evidence="2" type="ORF">CLNEO_02710</name>
    <name evidence="3" type="ORF">CLNEO_04000</name>
</gene>
<dbReference type="CDD" id="cd07750">
    <property type="entry name" value="PolyPPase_VTC_like"/>
    <property type="match status" value="1"/>
</dbReference>
<name>A0A136WIF6_9FIRM</name>
<evidence type="ECO:0000259" key="1">
    <source>
        <dbReference type="Pfam" id="PF09359"/>
    </source>
</evidence>
<dbReference type="Gene3D" id="3.20.100.30">
    <property type="entry name" value="VTC, catalytic tunnel domain"/>
    <property type="match status" value="1"/>
</dbReference>
<evidence type="ECO:0000313" key="3">
    <source>
        <dbReference type="EMBL" id="KXL54295.1"/>
    </source>
</evidence>
<dbReference type="OrthoDB" id="185578at2"/>
<protein>
    <submittedName>
        <fullName evidence="2">VTC domain protein</fullName>
    </submittedName>
</protein>
<feature type="domain" description="VTC" evidence="1">
    <location>
        <begin position="8"/>
        <end position="226"/>
    </location>
</feature>
<dbReference type="InterPro" id="IPR018966">
    <property type="entry name" value="VTC_domain"/>
</dbReference>
<reference evidence="2 4" key="1">
    <citation type="submission" date="2016-01" db="EMBL/GenBank/DDBJ databases">
        <title>Genome sequence of Clostridium neopropionicum X4, DSM-3847.</title>
        <authorList>
            <person name="Poehlein A."/>
            <person name="Beck M.H."/>
            <person name="Bengelsdorf F.R."/>
            <person name="Daniel R."/>
            <person name="Duerre P."/>
        </authorList>
    </citation>
    <scope>NUCLEOTIDE SEQUENCE [LARGE SCALE GENOMIC DNA]</scope>
    <source>
        <strain evidence="2 4">DSM-3847</strain>
    </source>
</reference>
<dbReference type="EMBL" id="LRVM01000001">
    <property type="protein sequence ID" value="KXL54295.1"/>
    <property type="molecule type" value="Genomic_DNA"/>
</dbReference>
<dbReference type="Proteomes" id="UP000070539">
    <property type="component" value="Unassembled WGS sequence"/>
</dbReference>
<dbReference type="STRING" id="36847.CLNEO_02710"/>
<accession>A0A136WIF6</accession>
<keyword evidence="4" id="KW-1185">Reference proteome</keyword>
<dbReference type="AlphaFoldDB" id="A0A136WIF6"/>
<proteinExistence type="predicted"/>
<sequence>MGTPTTFKRKEVKYFITYDQRIKLQTLMEEHMSPDSFGRSTIMNIYYDTDNKELIRHSMEKPVYKEKLRVRSYGTATPESTVFVELKKKYKGIVYKRRVSMSQGDAKLWLERDDMPPKDSQIIREIDYFTHVYTIKPAVLLSYEREAFFGKEDPEFRMTFDDAILWRDYDICLCKGAYGKAILPPKTQLLEVKAGMGMPMWLTKFFSENNIFATSFSKYGKAYTQMIQKNKENIERRNRYSA</sequence>
<dbReference type="Pfam" id="PF09359">
    <property type="entry name" value="VTC"/>
    <property type="match status" value="1"/>
</dbReference>
<dbReference type="EMBL" id="LRVM01000001">
    <property type="protein sequence ID" value="KXL54170.1"/>
    <property type="molecule type" value="Genomic_DNA"/>
</dbReference>
<comment type="caution">
    <text evidence="2">The sequence shown here is derived from an EMBL/GenBank/DDBJ whole genome shotgun (WGS) entry which is preliminary data.</text>
</comment>
<dbReference type="RefSeq" id="WP_066083720.1">
    <property type="nucleotide sequence ID" value="NZ_LRVM01000001.1"/>
</dbReference>
<organism evidence="2 4">
    <name type="scientific">Anaerotignum neopropionicum</name>
    <dbReference type="NCBI Taxonomy" id="36847"/>
    <lineage>
        <taxon>Bacteria</taxon>
        <taxon>Bacillati</taxon>
        <taxon>Bacillota</taxon>
        <taxon>Clostridia</taxon>
        <taxon>Lachnospirales</taxon>
        <taxon>Anaerotignaceae</taxon>
        <taxon>Anaerotignum</taxon>
    </lineage>
</organism>
<dbReference type="InterPro" id="IPR042267">
    <property type="entry name" value="VTC_sf"/>
</dbReference>